<dbReference type="PANTHER" id="PTHR13500">
    <property type="entry name" value="NUCLEOLAR PRERIBOSOMAL-ASSOCIATED PROTEIN 1"/>
    <property type="match status" value="1"/>
</dbReference>
<comment type="caution">
    <text evidence="3">The sequence shown here is derived from an EMBL/GenBank/DDBJ whole genome shotgun (WGS) entry which is preliminary data.</text>
</comment>
<dbReference type="GO" id="GO:0000466">
    <property type="term" value="P:maturation of 5.8S rRNA from tricistronic rRNA transcript (SSU-rRNA, 5.8S rRNA, LSU-rRNA)"/>
    <property type="evidence" value="ECO:0007669"/>
    <property type="project" value="TreeGrafter"/>
</dbReference>
<evidence type="ECO:0000313" key="3">
    <source>
        <dbReference type="EMBL" id="CAF5229624.1"/>
    </source>
</evidence>
<keyword evidence="1" id="KW-1133">Transmembrane helix</keyword>
<feature type="transmembrane region" description="Helical" evidence="1">
    <location>
        <begin position="47"/>
        <end position="65"/>
    </location>
</feature>
<protein>
    <recommendedName>
        <fullName evidence="2">URB1 C-terminal domain-containing protein</fullName>
    </recommendedName>
</protein>
<evidence type="ECO:0000313" key="4">
    <source>
        <dbReference type="Proteomes" id="UP000676336"/>
    </source>
</evidence>
<proteinExistence type="predicted"/>
<gene>
    <name evidence="3" type="ORF">SMN809_LOCUS86544</name>
</gene>
<dbReference type="Pfam" id="PF16201">
    <property type="entry name" value="NopRA1"/>
    <property type="match status" value="1"/>
</dbReference>
<evidence type="ECO:0000259" key="2">
    <source>
        <dbReference type="Pfam" id="PF16201"/>
    </source>
</evidence>
<dbReference type="Proteomes" id="UP000676336">
    <property type="component" value="Unassembled WGS sequence"/>
</dbReference>
<accession>A0A8S3KPK2</accession>
<sequence length="68" mass="8067">DTIDYTLCTKAYVFKTLMAFYDCSLCDDSIKLEILNVFYSTSKIQEMLMSLLFDYGFLLWLQVIVKNW</sequence>
<feature type="domain" description="URB1 C-terminal" evidence="2">
    <location>
        <begin position="3"/>
        <end position="60"/>
    </location>
</feature>
<evidence type="ECO:0000256" key="1">
    <source>
        <dbReference type="SAM" id="Phobius"/>
    </source>
</evidence>
<organism evidence="3 4">
    <name type="scientific">Rotaria magnacalcarata</name>
    <dbReference type="NCBI Taxonomy" id="392030"/>
    <lineage>
        <taxon>Eukaryota</taxon>
        <taxon>Metazoa</taxon>
        <taxon>Spiralia</taxon>
        <taxon>Gnathifera</taxon>
        <taxon>Rotifera</taxon>
        <taxon>Eurotatoria</taxon>
        <taxon>Bdelloidea</taxon>
        <taxon>Philodinida</taxon>
        <taxon>Philodinidae</taxon>
        <taxon>Rotaria</taxon>
    </lineage>
</organism>
<dbReference type="GO" id="GO:0000463">
    <property type="term" value="P:maturation of LSU-rRNA from tricistronic rRNA transcript (SSU-rRNA, 5.8S rRNA, LSU-rRNA)"/>
    <property type="evidence" value="ECO:0007669"/>
    <property type="project" value="TreeGrafter"/>
</dbReference>
<feature type="non-terminal residue" evidence="3">
    <location>
        <position position="1"/>
    </location>
</feature>
<dbReference type="EMBL" id="CAJOBI010371463">
    <property type="protein sequence ID" value="CAF5229624.1"/>
    <property type="molecule type" value="Genomic_DNA"/>
</dbReference>
<dbReference type="PANTHER" id="PTHR13500:SF0">
    <property type="entry name" value="NUCLEOLAR PRE-RIBOSOMAL-ASSOCIATED PROTEIN 1"/>
    <property type="match status" value="1"/>
</dbReference>
<dbReference type="InterPro" id="IPR039844">
    <property type="entry name" value="URB1"/>
</dbReference>
<dbReference type="GO" id="GO:0005730">
    <property type="term" value="C:nucleolus"/>
    <property type="evidence" value="ECO:0007669"/>
    <property type="project" value="TreeGrafter"/>
</dbReference>
<keyword evidence="1" id="KW-0472">Membrane</keyword>
<keyword evidence="1" id="KW-0812">Transmembrane</keyword>
<name>A0A8S3KPK2_9BILA</name>
<reference evidence="3" key="1">
    <citation type="submission" date="2021-02" db="EMBL/GenBank/DDBJ databases">
        <authorList>
            <person name="Nowell W R."/>
        </authorList>
    </citation>
    <scope>NUCLEOTIDE SEQUENCE</scope>
</reference>
<dbReference type="InterPro" id="IPR032436">
    <property type="entry name" value="URB1_C"/>
</dbReference>
<dbReference type="AlphaFoldDB" id="A0A8S3KPK2"/>